<dbReference type="InterPro" id="IPR036318">
    <property type="entry name" value="FAD-bd_PCMH-like_sf"/>
</dbReference>
<evidence type="ECO:0000256" key="4">
    <source>
        <dbReference type="ARBA" id="ARBA00022692"/>
    </source>
</evidence>
<dbReference type="OrthoDB" id="415825at2759"/>
<dbReference type="STRING" id="357750.A0A2S6C5U2"/>
<gene>
    <name evidence="9" type="ORF">CBER1_01448</name>
</gene>
<name>A0A2S6C5U2_9PEZI</name>
<keyword evidence="5" id="KW-0274">FAD</keyword>
<feature type="domain" description="FAD-binding PCMH-type" evidence="8">
    <location>
        <begin position="1"/>
        <end position="168"/>
    </location>
</feature>
<dbReference type="GO" id="GO:0000246">
    <property type="term" value="F:Delta24(24-1) sterol reductase activity"/>
    <property type="evidence" value="ECO:0007669"/>
    <property type="project" value="TreeGrafter"/>
</dbReference>
<evidence type="ECO:0000256" key="7">
    <source>
        <dbReference type="ARBA" id="ARBA00023136"/>
    </source>
</evidence>
<dbReference type="GO" id="GO:0005737">
    <property type="term" value="C:cytoplasm"/>
    <property type="evidence" value="ECO:0007669"/>
    <property type="project" value="TreeGrafter"/>
</dbReference>
<proteinExistence type="predicted"/>
<dbReference type="EMBL" id="PNEN01000549">
    <property type="protein sequence ID" value="PPJ55076.1"/>
    <property type="molecule type" value="Genomic_DNA"/>
</dbReference>
<evidence type="ECO:0000256" key="3">
    <source>
        <dbReference type="ARBA" id="ARBA00022630"/>
    </source>
</evidence>
<evidence type="ECO:0000256" key="1">
    <source>
        <dbReference type="ARBA" id="ARBA00004167"/>
    </source>
</evidence>
<keyword evidence="10" id="KW-1185">Reference proteome</keyword>
<dbReference type="GO" id="GO:0050614">
    <property type="term" value="F:Delta24-sterol reductase activity"/>
    <property type="evidence" value="ECO:0007669"/>
    <property type="project" value="UniProtKB-EC"/>
</dbReference>
<dbReference type="Gene3D" id="3.40.50.1820">
    <property type="entry name" value="alpha/beta hydrolase"/>
    <property type="match status" value="1"/>
</dbReference>
<reference evidence="10" key="1">
    <citation type="journal article" date="2017" name="bioRxiv">
        <title>Conservation of a gene cluster reveals novel cercosporin biosynthetic mechanisms and extends production to the genus Colletotrichum.</title>
        <authorList>
            <person name="de Jonge R."/>
            <person name="Ebert M.K."/>
            <person name="Huitt-Roehl C.R."/>
            <person name="Pal P."/>
            <person name="Suttle J.C."/>
            <person name="Spanner R.E."/>
            <person name="Neubauer J.D."/>
            <person name="Jurick W.M.II."/>
            <person name="Stott K.A."/>
            <person name="Secor G.A."/>
            <person name="Thomma B.P.H.J."/>
            <person name="Van de Peer Y."/>
            <person name="Townsend C.A."/>
            <person name="Bolton M.D."/>
        </authorList>
    </citation>
    <scope>NUCLEOTIDE SEQUENCE [LARGE SCALE GENOMIC DNA]</scope>
    <source>
        <strain evidence="10">CBS538.71</strain>
    </source>
</reference>
<dbReference type="InterPro" id="IPR040165">
    <property type="entry name" value="Diminuto-like"/>
</dbReference>
<dbReference type="SUPFAM" id="SSF55103">
    <property type="entry name" value="FAD-linked oxidases, C-terminal domain"/>
    <property type="match status" value="1"/>
</dbReference>
<comment type="subcellular location">
    <subcellularLocation>
        <location evidence="1">Membrane</location>
        <topology evidence="1">Single-pass membrane protein</topology>
    </subcellularLocation>
</comment>
<organism evidence="9 10">
    <name type="scientific">Cercospora berteroae</name>
    <dbReference type="NCBI Taxonomy" id="357750"/>
    <lineage>
        <taxon>Eukaryota</taxon>
        <taxon>Fungi</taxon>
        <taxon>Dikarya</taxon>
        <taxon>Ascomycota</taxon>
        <taxon>Pezizomycotina</taxon>
        <taxon>Dothideomycetes</taxon>
        <taxon>Dothideomycetidae</taxon>
        <taxon>Mycosphaerellales</taxon>
        <taxon>Mycosphaerellaceae</taxon>
        <taxon>Cercospora</taxon>
    </lineage>
</organism>
<dbReference type="InterPro" id="IPR013094">
    <property type="entry name" value="AB_hydrolase_3"/>
</dbReference>
<sequence>MEKHNQLVAQIASSVKDFYDKKQKFRIYRGATNSSRNQTLRDKKNVVDTSGLNHVLKVDTEKMLAYVEANVPMDKLVEATLAYDLTPAVVADFPGITVGGGYSGTTGESSSYKHGFFNQTLESVEMVLANGEVATCSETNLPDLFHGAAGSLGSFGVVTQLAIRLEKAQKYVETTYHPVSSIEEAVEKVKHFTSGAQYDKFDYVDGILWSKTSGAIITGRRTNERTPGVSVARFSAPSDPWFAWHVEERLKESNGPVTELIPLPEYYFRYDRGGFWVGASIFEMTKGAVPFTKRTRYWLDQFLHTRMLYAAMHSLYLNIQIIQDVAIPMSAAKEFIEWETEEIKIWPLWLCPLKQTPAPTLHPHTAEKRADGTPELMLNVGIWGSPIEADLDCYLKENKAIEDKLHEVGGMKWMYAASFASEEDWWRPFDRKWYDNLREKYHATTLPTIFDKARHDPKKLEQHVENFNWKDALPIMLFTGGGLALGKAWLSGEWRKKRKSTWMNWVPREQGYGEIRKLKGNVAPSFPPDSMGLQFDPEYAAAVAPLAEVMAAMPQLPPGDVQNRRVTIHAMFGQMSAALPDIPSVKRTNHTIKSFDGADLNIAEFRKEGTPQGGRAIFHIHGGGMILGSVDLFEKGTAKKCEEWGVPIFAVGYRLAPENPHPTPVYDCWAGLQWVSQNAEKLGIDASKIVVMGESAGGGLAAGTCLLARDQNLSPPVAKQVLIFPMLDDRNLTPLPNIEELATWKVDDNITGWKALLGDKAGSSDLKAVSEYAAPARAEDLAGLPPTYIDVGQLDIFIYEDTKFASRLMEAMVPTEFHVYPGLPHAYMAHAPTATFSKLHEQNVRTAILSA</sequence>
<evidence type="ECO:0000259" key="8">
    <source>
        <dbReference type="PROSITE" id="PS51387"/>
    </source>
</evidence>
<dbReference type="Proteomes" id="UP000237631">
    <property type="component" value="Unassembled WGS sequence"/>
</dbReference>
<dbReference type="Pfam" id="PF01565">
    <property type="entry name" value="FAD_binding_4"/>
    <property type="match status" value="1"/>
</dbReference>
<comment type="caution">
    <text evidence="9">The sequence shown here is derived from an EMBL/GenBank/DDBJ whole genome shotgun (WGS) entry which is preliminary data.</text>
</comment>
<dbReference type="InterPro" id="IPR016166">
    <property type="entry name" value="FAD-bd_PCMH"/>
</dbReference>
<keyword evidence="3" id="KW-0285">Flavoprotein</keyword>
<evidence type="ECO:0000256" key="5">
    <source>
        <dbReference type="ARBA" id="ARBA00022827"/>
    </source>
</evidence>
<protein>
    <recommendedName>
        <fullName evidence="2">Delta(24)-sterol reductase</fullName>
        <ecNumber evidence="2">1.3.1.72</ecNumber>
    </recommendedName>
</protein>
<dbReference type="AlphaFoldDB" id="A0A2S6C5U2"/>
<dbReference type="GO" id="GO:0016787">
    <property type="term" value="F:hydrolase activity"/>
    <property type="evidence" value="ECO:0007669"/>
    <property type="project" value="InterPro"/>
</dbReference>
<dbReference type="GO" id="GO:0008202">
    <property type="term" value="P:steroid metabolic process"/>
    <property type="evidence" value="ECO:0007669"/>
    <property type="project" value="TreeGrafter"/>
</dbReference>
<dbReference type="Gene3D" id="3.30.465.10">
    <property type="match status" value="1"/>
</dbReference>
<evidence type="ECO:0000313" key="9">
    <source>
        <dbReference type="EMBL" id="PPJ55076.1"/>
    </source>
</evidence>
<evidence type="ECO:0000256" key="2">
    <source>
        <dbReference type="ARBA" id="ARBA00012405"/>
    </source>
</evidence>
<dbReference type="InterPro" id="IPR016169">
    <property type="entry name" value="FAD-bd_PCMH_sub2"/>
</dbReference>
<keyword evidence="4" id="KW-0812">Transmembrane</keyword>
<dbReference type="InterPro" id="IPR016164">
    <property type="entry name" value="FAD-linked_Oxase-like_C"/>
</dbReference>
<evidence type="ECO:0000313" key="10">
    <source>
        <dbReference type="Proteomes" id="UP000237631"/>
    </source>
</evidence>
<dbReference type="InterPro" id="IPR006094">
    <property type="entry name" value="Oxid_FAD_bind_N"/>
</dbReference>
<dbReference type="GO" id="GO:0016020">
    <property type="term" value="C:membrane"/>
    <property type="evidence" value="ECO:0007669"/>
    <property type="project" value="UniProtKB-SubCell"/>
</dbReference>
<dbReference type="SUPFAM" id="SSF53474">
    <property type="entry name" value="alpha/beta-Hydrolases"/>
    <property type="match status" value="1"/>
</dbReference>
<dbReference type="SUPFAM" id="SSF56176">
    <property type="entry name" value="FAD-binding/transporter-associated domain-like"/>
    <property type="match status" value="1"/>
</dbReference>
<dbReference type="GO" id="GO:0071949">
    <property type="term" value="F:FAD binding"/>
    <property type="evidence" value="ECO:0007669"/>
    <property type="project" value="InterPro"/>
</dbReference>
<dbReference type="PANTHER" id="PTHR10801:SF10">
    <property type="entry name" value="FAD BINDING DOMAIN PROTEIN (AFU_ORTHOLOGUE AFUA_6G14300)"/>
    <property type="match status" value="1"/>
</dbReference>
<evidence type="ECO:0000256" key="6">
    <source>
        <dbReference type="ARBA" id="ARBA00022989"/>
    </source>
</evidence>
<dbReference type="Pfam" id="PF07859">
    <property type="entry name" value="Abhydrolase_3"/>
    <property type="match status" value="1"/>
</dbReference>
<keyword evidence="6" id="KW-1133">Transmembrane helix</keyword>
<keyword evidence="7" id="KW-0472">Membrane</keyword>
<dbReference type="PANTHER" id="PTHR10801">
    <property type="entry name" value="24-DEHYDROCHOLESTEROL REDUCTASE"/>
    <property type="match status" value="1"/>
</dbReference>
<dbReference type="InterPro" id="IPR029058">
    <property type="entry name" value="AB_hydrolase_fold"/>
</dbReference>
<dbReference type="EC" id="1.3.1.72" evidence="2"/>
<accession>A0A2S6C5U2</accession>
<dbReference type="PROSITE" id="PS51387">
    <property type="entry name" value="FAD_PCMH"/>
    <property type="match status" value="1"/>
</dbReference>